<dbReference type="Pfam" id="PF24926">
    <property type="entry name" value="ACT_ACR9_C"/>
    <property type="match status" value="1"/>
</dbReference>
<gene>
    <name evidence="5" type="primary">ACR10_3</name>
    <name evidence="5" type="ORF">CK203_028046</name>
</gene>
<evidence type="ECO:0000313" key="6">
    <source>
        <dbReference type="Proteomes" id="UP000288805"/>
    </source>
</evidence>
<dbReference type="InterPro" id="IPR040217">
    <property type="entry name" value="ACR1-12"/>
</dbReference>
<evidence type="ECO:0000256" key="1">
    <source>
        <dbReference type="ARBA" id="ARBA00022737"/>
    </source>
</evidence>
<dbReference type="AlphaFoldDB" id="A0A438ILW5"/>
<evidence type="ECO:0000313" key="5">
    <source>
        <dbReference type="EMBL" id="RVW97699.1"/>
    </source>
</evidence>
<evidence type="ECO:0000256" key="2">
    <source>
        <dbReference type="RuleBase" id="RU369043"/>
    </source>
</evidence>
<organism evidence="5 6">
    <name type="scientific">Vitis vinifera</name>
    <name type="common">Grape</name>
    <dbReference type="NCBI Taxonomy" id="29760"/>
    <lineage>
        <taxon>Eukaryota</taxon>
        <taxon>Viridiplantae</taxon>
        <taxon>Streptophyta</taxon>
        <taxon>Embryophyta</taxon>
        <taxon>Tracheophyta</taxon>
        <taxon>Spermatophyta</taxon>
        <taxon>Magnoliopsida</taxon>
        <taxon>eudicotyledons</taxon>
        <taxon>Gunneridae</taxon>
        <taxon>Pentapetalae</taxon>
        <taxon>rosids</taxon>
        <taxon>Vitales</taxon>
        <taxon>Vitaceae</taxon>
        <taxon>Viteae</taxon>
        <taxon>Vitis</taxon>
    </lineage>
</organism>
<proteinExistence type="predicted"/>
<protein>
    <recommendedName>
        <fullName evidence="2">ACT domain-containing protein ACR</fullName>
    </recommendedName>
    <alternativeName>
        <fullName evidence="2">Protein ACT DOMAIN REPEATS</fullName>
    </alternativeName>
</protein>
<reference evidence="5 6" key="1">
    <citation type="journal article" date="2018" name="PLoS Genet.">
        <title>Population sequencing reveals clonal diversity and ancestral inbreeding in the grapevine cultivar Chardonnay.</title>
        <authorList>
            <person name="Roach M.J."/>
            <person name="Johnson D.L."/>
            <person name="Bohlmann J."/>
            <person name="van Vuuren H.J."/>
            <person name="Jones S.J."/>
            <person name="Pretorius I.S."/>
            <person name="Schmidt S.A."/>
            <person name="Borneman A.R."/>
        </authorList>
    </citation>
    <scope>NUCLEOTIDE SEQUENCE [LARGE SCALE GENOMIC DNA]</scope>
    <source>
        <strain evidence="6">cv. Chardonnay</strain>
        <tissue evidence="5">Leaf</tissue>
    </source>
</reference>
<evidence type="ECO:0000259" key="4">
    <source>
        <dbReference type="Pfam" id="PF24926"/>
    </source>
</evidence>
<dbReference type="Proteomes" id="UP000288805">
    <property type="component" value="Unassembled WGS sequence"/>
</dbReference>
<accession>A0A438ILW5</accession>
<comment type="caution">
    <text evidence="5">The sequence shown here is derived from an EMBL/GenBank/DDBJ whole genome shotgun (WGS) entry which is preliminary data.</text>
</comment>
<evidence type="ECO:0000256" key="3">
    <source>
        <dbReference type="SAM" id="MobiDB-lite"/>
    </source>
</evidence>
<dbReference type="PANTHER" id="PTHR31096:SF74">
    <property type="entry name" value="ACT DOMAIN-CONTAINING PROTEIN ACR"/>
    <property type="match status" value="1"/>
</dbReference>
<feature type="domain" description="ACT" evidence="4">
    <location>
        <begin position="259"/>
        <end position="337"/>
    </location>
</feature>
<name>A0A438ILW5_VITVI</name>
<dbReference type="InterPro" id="IPR056805">
    <property type="entry name" value="ACT_ACR9/10_C"/>
</dbReference>
<feature type="region of interest" description="Disordered" evidence="3">
    <location>
        <begin position="88"/>
        <end position="107"/>
    </location>
</feature>
<dbReference type="PANTHER" id="PTHR31096">
    <property type="entry name" value="ACT DOMAIN-CONTAINING PROTEIN ACR4-RELATED"/>
    <property type="match status" value="1"/>
</dbReference>
<comment type="function">
    <text evidence="2">Binds amino acids.</text>
</comment>
<dbReference type="EMBL" id="QGNW01000098">
    <property type="protein sequence ID" value="RVW97699.1"/>
    <property type="molecule type" value="Genomic_DNA"/>
</dbReference>
<dbReference type="Pfam" id="PF24931">
    <property type="entry name" value="ACT_ACR9_3rd"/>
    <property type="match status" value="1"/>
</dbReference>
<keyword evidence="1 2" id="KW-0677">Repeat</keyword>
<sequence length="339" mass="38486">MGILYDYEDVVLIGKLRSQGLAYYKPEFQQQPKPPDVFLLKFWCYHDRKGLLHDVTEVLCELELTIKRVKVSTAPDGRVMDLFSSQTPDVKPIRTSEGHNANPKNELHTKKRQEDTIHRLKAVLGDAMMSVEIELAGPEVTACSQGSSFLPPAITEEIFSLELPNERSNGSAASNSLSVTMDNSLSPSHTLIQIICQDHKGLIYDIMRTLKDYKSRLACDASGWEEDSDPNKRNALSSRLRMELFRPLRVAVRSRGPDTELLVANPVELSGRGRPLVFYDITLALKLLNIQIFSVEIARHMIQDREWEVYRILLDEGDGFCVSRNKIEEGVRKKLMGWE</sequence>
<dbReference type="GO" id="GO:0016597">
    <property type="term" value="F:amino acid binding"/>
    <property type="evidence" value="ECO:0007669"/>
    <property type="project" value="UniProtKB-UniRule"/>
</dbReference>